<dbReference type="GO" id="GO:0005634">
    <property type="term" value="C:nucleus"/>
    <property type="evidence" value="ECO:0007669"/>
    <property type="project" value="TreeGrafter"/>
</dbReference>
<dbReference type="PANTHER" id="PTHR15615">
    <property type="match status" value="1"/>
</dbReference>
<dbReference type="OrthoDB" id="286814at2759"/>
<feature type="region of interest" description="Disordered" evidence="1">
    <location>
        <begin position="360"/>
        <end position="409"/>
    </location>
</feature>
<dbReference type="GO" id="GO:0000307">
    <property type="term" value="C:cyclin-dependent protein kinase holoenzyme complex"/>
    <property type="evidence" value="ECO:0007669"/>
    <property type="project" value="TreeGrafter"/>
</dbReference>
<dbReference type="Gene3D" id="1.10.472.10">
    <property type="entry name" value="Cyclin-like"/>
    <property type="match status" value="1"/>
</dbReference>
<dbReference type="PANTHER" id="PTHR15615:SF36">
    <property type="entry name" value="PHO85 CYCLIN-5"/>
    <property type="match status" value="1"/>
</dbReference>
<proteinExistence type="predicted"/>
<accession>A0A9P8HYP5</accession>
<gene>
    <name evidence="2" type="ORF">FGG08_005288</name>
</gene>
<dbReference type="GO" id="GO:0016538">
    <property type="term" value="F:cyclin-dependent protein serine/threonine kinase regulator activity"/>
    <property type="evidence" value="ECO:0007669"/>
    <property type="project" value="TreeGrafter"/>
</dbReference>
<protein>
    <recommendedName>
        <fullName evidence="4">G1/S-specific cyclin pas1</fullName>
    </recommendedName>
</protein>
<dbReference type="Proteomes" id="UP000698800">
    <property type="component" value="Unassembled WGS sequence"/>
</dbReference>
<evidence type="ECO:0000313" key="3">
    <source>
        <dbReference type="Proteomes" id="UP000698800"/>
    </source>
</evidence>
<feature type="compositionally biased region" description="Low complexity" evidence="1">
    <location>
        <begin position="19"/>
        <end position="49"/>
    </location>
</feature>
<feature type="region of interest" description="Disordered" evidence="1">
    <location>
        <begin position="101"/>
        <end position="131"/>
    </location>
</feature>
<reference evidence="2" key="1">
    <citation type="submission" date="2021-03" db="EMBL/GenBank/DDBJ databases">
        <title>Comparative genomics and phylogenomic investigation of the class Geoglossomycetes provide insights into ecological specialization and systematics.</title>
        <authorList>
            <person name="Melie T."/>
            <person name="Pirro S."/>
            <person name="Miller A.N."/>
            <person name="Quandt A."/>
        </authorList>
    </citation>
    <scope>NUCLEOTIDE SEQUENCE</scope>
    <source>
        <strain evidence="2">GBOQ0MN5Z8</strain>
    </source>
</reference>
<dbReference type="GO" id="GO:0019901">
    <property type="term" value="F:protein kinase binding"/>
    <property type="evidence" value="ECO:0007669"/>
    <property type="project" value="InterPro"/>
</dbReference>
<feature type="region of interest" description="Disordered" evidence="1">
    <location>
        <begin position="7"/>
        <end position="49"/>
    </location>
</feature>
<dbReference type="AlphaFoldDB" id="A0A9P8HYP5"/>
<evidence type="ECO:0000313" key="2">
    <source>
        <dbReference type="EMBL" id="KAH0538076.1"/>
    </source>
</evidence>
<keyword evidence="3" id="KW-1185">Reference proteome</keyword>
<dbReference type="InterPro" id="IPR013922">
    <property type="entry name" value="Cyclin_PHO80-like"/>
</dbReference>
<dbReference type="EMBL" id="JAGHQL010000123">
    <property type="protein sequence ID" value="KAH0538076.1"/>
    <property type="molecule type" value="Genomic_DNA"/>
</dbReference>
<comment type="caution">
    <text evidence="2">The sequence shown here is derived from an EMBL/GenBank/DDBJ whole genome shotgun (WGS) entry which is preliminary data.</text>
</comment>
<sequence length="763" mass="83107">MGFVTFSHASAPPNNHPYASSISSSASSSSSSVFSTDGASSQASTSSTNSLQIVWETDSVDAYSCGDSYLPAHDLAPNSISRALRRCPGKDFRIAPEIAADDCRSKPDPTPIPESTVPLEHRKHTRRNSRAGLDCESTTGCHFQPPPLRRQSDRKVNFVDNLVDSAAQIVEVIWPLSVVACRNDSSLGGKGVLPLRTFIQETLRRSRTSYSTLQVALYYLIVLRPHVPNHDFTMEQPEDGQALRALQCGRRMFLAALILASKYLQDRNYSARAWSKISGLNTQEINLNEMTFLSAVNWRLHISETVFQRWTDIVLKYTPSAPPPSSPDSSPFRIEENKPDWSSVIPILTPDLDTVELDDTSLTSRSGAGLKSLSDMTTLSSTSTPSSGRYSPGGATTDSTPTPVHHNIHRSLETPPAAFDALIQPLPIATLPTPQLTPPTVGFNTPAASVTSYCPSVRRSSIGAAMAHAHNVCTARTTIDRWSSLPMQTVNPALTVNNSPSCQSRQHGPGYRRSSLARTCSSSSSPESMVSDTSSRSSRSSSISSVASSICAPNQAKLAIQATCRSAKLRGREEALKSFIPIASTEDLTYLGSMDFMSSPESYTSAPGPIPDFSNFSLSTPRQNPMPCRRRDAAKEAARSLRDGLIHRQRPVQLACDSPTANGRKRGRTSDDFSALHQQVRNLIACSRDQKERAGMSDPLDSHSQPTVYPTEMEVKRAQSPTRLSPRRLPLQKEMGRKRACCGEEVTMGIRTTPGPGMWEGIL</sequence>
<feature type="compositionally biased region" description="Low complexity" evidence="1">
    <location>
        <begin position="512"/>
        <end position="540"/>
    </location>
</feature>
<feature type="compositionally biased region" description="Low complexity" evidence="1">
    <location>
        <begin position="370"/>
        <end position="387"/>
    </location>
</feature>
<evidence type="ECO:0000256" key="1">
    <source>
        <dbReference type="SAM" id="MobiDB-lite"/>
    </source>
</evidence>
<evidence type="ECO:0008006" key="4">
    <source>
        <dbReference type="Google" id="ProtNLM"/>
    </source>
</evidence>
<dbReference type="Pfam" id="PF08613">
    <property type="entry name" value="Cyclin"/>
    <property type="match status" value="1"/>
</dbReference>
<organism evidence="2 3">
    <name type="scientific">Glutinoglossum americanum</name>
    <dbReference type="NCBI Taxonomy" id="1670608"/>
    <lineage>
        <taxon>Eukaryota</taxon>
        <taxon>Fungi</taxon>
        <taxon>Dikarya</taxon>
        <taxon>Ascomycota</taxon>
        <taxon>Pezizomycotina</taxon>
        <taxon>Geoglossomycetes</taxon>
        <taxon>Geoglossales</taxon>
        <taxon>Geoglossaceae</taxon>
        <taxon>Glutinoglossum</taxon>
    </lineage>
</organism>
<dbReference type="CDD" id="cd20557">
    <property type="entry name" value="CYCLIN_ScPCL1-like"/>
    <property type="match status" value="1"/>
</dbReference>
<name>A0A9P8HYP5_9PEZI</name>
<feature type="region of interest" description="Disordered" evidence="1">
    <location>
        <begin position="494"/>
        <end position="540"/>
    </location>
</feature>
<feature type="compositionally biased region" description="Polar residues" evidence="1">
    <location>
        <begin position="494"/>
        <end position="506"/>
    </location>
</feature>